<dbReference type="EMBL" id="JBHSTQ010000005">
    <property type="protein sequence ID" value="MFC6386394.1"/>
    <property type="molecule type" value="Genomic_DNA"/>
</dbReference>
<keyword evidence="2" id="KW-0966">Cell projection</keyword>
<sequence>MKKFALFLLGIVSLIVLLTHVGPMIGLIVSLAVLYFAFKKFNHADSTAGKLLWAIIGTIALIFSLGNVPAIVGIVALAGLSFAYKAWDNKTDYVESNNPFDHFEKEWKEFRS</sequence>
<reference evidence="3" key="1">
    <citation type="journal article" date="2019" name="Int. J. Syst. Evol. Microbiol.">
        <title>The Global Catalogue of Microorganisms (GCM) 10K type strain sequencing project: providing services to taxonomists for standard genome sequencing and annotation.</title>
        <authorList>
            <consortium name="The Broad Institute Genomics Platform"/>
            <consortium name="The Broad Institute Genome Sequencing Center for Infectious Disease"/>
            <person name="Wu L."/>
            <person name="Ma J."/>
        </authorList>
    </citation>
    <scope>NUCLEOTIDE SEQUENCE [LARGE SCALE GENOMIC DNA]</scope>
    <source>
        <strain evidence="3">CCUG 42001</strain>
    </source>
</reference>
<protein>
    <submittedName>
        <fullName evidence="2">Flagellar basal body rod protein</fullName>
    </submittedName>
</protein>
<keyword evidence="1" id="KW-0812">Transmembrane</keyword>
<evidence type="ECO:0000313" key="3">
    <source>
        <dbReference type="Proteomes" id="UP001596267"/>
    </source>
</evidence>
<keyword evidence="1" id="KW-0472">Membrane</keyword>
<keyword evidence="2" id="KW-0282">Flagellum</keyword>
<keyword evidence="1" id="KW-1133">Transmembrane helix</keyword>
<name>A0ABW1WDU7_9BACL</name>
<accession>A0ABW1WDU7</accession>
<comment type="caution">
    <text evidence="2">The sequence shown here is derived from an EMBL/GenBank/DDBJ whole genome shotgun (WGS) entry which is preliminary data.</text>
</comment>
<feature type="transmembrane region" description="Helical" evidence="1">
    <location>
        <begin position="50"/>
        <end position="83"/>
    </location>
</feature>
<feature type="transmembrane region" description="Helical" evidence="1">
    <location>
        <begin position="6"/>
        <end position="38"/>
    </location>
</feature>
<proteinExistence type="predicted"/>
<dbReference type="Proteomes" id="UP001596267">
    <property type="component" value="Unassembled WGS sequence"/>
</dbReference>
<organism evidence="2 3">
    <name type="scientific">Sporolactobacillus kofuensis</name>
    <dbReference type="NCBI Taxonomy" id="269672"/>
    <lineage>
        <taxon>Bacteria</taxon>
        <taxon>Bacillati</taxon>
        <taxon>Bacillota</taxon>
        <taxon>Bacilli</taxon>
        <taxon>Bacillales</taxon>
        <taxon>Sporolactobacillaceae</taxon>
        <taxon>Sporolactobacillus</taxon>
    </lineage>
</organism>
<evidence type="ECO:0000313" key="2">
    <source>
        <dbReference type="EMBL" id="MFC6386394.1"/>
    </source>
</evidence>
<keyword evidence="3" id="KW-1185">Reference proteome</keyword>
<evidence type="ECO:0000256" key="1">
    <source>
        <dbReference type="SAM" id="Phobius"/>
    </source>
</evidence>
<dbReference type="RefSeq" id="WP_253053312.1">
    <property type="nucleotide sequence ID" value="NZ_JAMXWN010000004.1"/>
</dbReference>
<gene>
    <name evidence="2" type="ORF">ACFP7A_07260</name>
</gene>
<keyword evidence="2" id="KW-0969">Cilium</keyword>